<feature type="DNA-binding region" description="OmpR/PhoB-type" evidence="8">
    <location>
        <begin position="98"/>
        <end position="198"/>
    </location>
</feature>
<organism evidence="10 11">
    <name type="scientific">Hydrogenophaga taeniospiralis CCUG 15921</name>
    <dbReference type="NCBI Taxonomy" id="1281780"/>
    <lineage>
        <taxon>Bacteria</taxon>
        <taxon>Pseudomonadati</taxon>
        <taxon>Pseudomonadota</taxon>
        <taxon>Betaproteobacteria</taxon>
        <taxon>Burkholderiales</taxon>
        <taxon>Comamonadaceae</taxon>
        <taxon>Hydrogenophaga</taxon>
    </lineage>
</organism>
<evidence type="ECO:0000256" key="1">
    <source>
        <dbReference type="ARBA" id="ARBA00004496"/>
    </source>
</evidence>
<dbReference type="InterPro" id="IPR036388">
    <property type="entry name" value="WH-like_DNA-bd_sf"/>
</dbReference>
<evidence type="ECO:0000256" key="8">
    <source>
        <dbReference type="PROSITE-ProRule" id="PRU01091"/>
    </source>
</evidence>
<comment type="caution">
    <text evidence="10">The sequence shown here is derived from an EMBL/GenBank/DDBJ whole genome shotgun (WGS) entry which is preliminary data.</text>
</comment>
<dbReference type="GO" id="GO:0032993">
    <property type="term" value="C:protein-DNA complex"/>
    <property type="evidence" value="ECO:0007669"/>
    <property type="project" value="TreeGrafter"/>
</dbReference>
<keyword evidence="3" id="KW-0597">Phosphoprotein</keyword>
<dbReference type="CDD" id="cd00383">
    <property type="entry name" value="trans_reg_C"/>
    <property type="match status" value="1"/>
</dbReference>
<evidence type="ECO:0000256" key="4">
    <source>
        <dbReference type="ARBA" id="ARBA00023012"/>
    </source>
</evidence>
<dbReference type="PANTHER" id="PTHR48111:SF35">
    <property type="entry name" value="TRANSCRIPTIONAL REGULATORY PROTEIN QSEB"/>
    <property type="match status" value="1"/>
</dbReference>
<dbReference type="Pfam" id="PF00486">
    <property type="entry name" value="Trans_reg_C"/>
    <property type="match status" value="1"/>
</dbReference>
<accession>A0A9X4NTJ2</accession>
<dbReference type="InterPro" id="IPR001867">
    <property type="entry name" value="OmpR/PhoB-type_DNA-bd"/>
</dbReference>
<keyword evidence="6 8" id="KW-0238">DNA-binding</keyword>
<keyword evidence="7" id="KW-0804">Transcription</keyword>
<gene>
    <name evidence="10" type="ORF">H010_20746</name>
</gene>
<keyword evidence="2" id="KW-0963">Cytoplasm</keyword>
<dbReference type="AlphaFoldDB" id="A0A9X4NTJ2"/>
<sequence>MPSIGALLQALKHEDAQAVVLEDDALHLLDWLAMLQMRAGDRVPVIVVGDGQSEGQGVGMVEALAHGATDYAEHSGCVSPLLARLRARVGLTPPAQANQLMAVGPFELHPASSAVFHQGMEINLTAREFALAWVLFSNVGRVVGMSSLAARVWGRSTEVCKRTLEQHIYRLRRKLSINSLDSQIRIQAVYSVGYRLDLRRESRPDWPIPDFGVDPCASHDAFAPTQAGELADARYAGATSIFPDYSV</sequence>
<evidence type="ECO:0000256" key="7">
    <source>
        <dbReference type="ARBA" id="ARBA00023163"/>
    </source>
</evidence>
<evidence type="ECO:0000256" key="3">
    <source>
        <dbReference type="ARBA" id="ARBA00022553"/>
    </source>
</evidence>
<keyword evidence="4" id="KW-0902">Two-component regulatory system</keyword>
<proteinExistence type="predicted"/>
<evidence type="ECO:0000259" key="9">
    <source>
        <dbReference type="PROSITE" id="PS51755"/>
    </source>
</evidence>
<evidence type="ECO:0000256" key="2">
    <source>
        <dbReference type="ARBA" id="ARBA00022490"/>
    </source>
</evidence>
<dbReference type="InterPro" id="IPR016032">
    <property type="entry name" value="Sig_transdc_resp-reg_C-effctor"/>
</dbReference>
<dbReference type="InterPro" id="IPR039420">
    <property type="entry name" value="WalR-like"/>
</dbReference>
<dbReference type="GO" id="GO:0005829">
    <property type="term" value="C:cytosol"/>
    <property type="evidence" value="ECO:0007669"/>
    <property type="project" value="TreeGrafter"/>
</dbReference>
<comment type="subcellular location">
    <subcellularLocation>
        <location evidence="1">Cytoplasm</location>
    </subcellularLocation>
</comment>
<evidence type="ECO:0000256" key="5">
    <source>
        <dbReference type="ARBA" id="ARBA00023015"/>
    </source>
</evidence>
<reference evidence="10" key="1">
    <citation type="submission" date="2013-01" db="EMBL/GenBank/DDBJ databases">
        <title>Genome draft of Hydrogenophaga taeniospiralis 2K1.</title>
        <authorList>
            <person name="Gomila M."/>
            <person name="Lalucat J."/>
        </authorList>
    </citation>
    <scope>NUCLEOTIDE SEQUENCE</scope>
    <source>
        <strain evidence="10">CCUG 15921</strain>
    </source>
</reference>
<name>A0A9X4NTJ2_9BURK</name>
<evidence type="ECO:0000256" key="6">
    <source>
        <dbReference type="ARBA" id="ARBA00023125"/>
    </source>
</evidence>
<keyword evidence="11" id="KW-1185">Reference proteome</keyword>
<dbReference type="PROSITE" id="PS51755">
    <property type="entry name" value="OMPR_PHOB"/>
    <property type="match status" value="1"/>
</dbReference>
<dbReference type="GO" id="GO:0000156">
    <property type="term" value="F:phosphorelay response regulator activity"/>
    <property type="evidence" value="ECO:0007669"/>
    <property type="project" value="TreeGrafter"/>
</dbReference>
<evidence type="ECO:0000313" key="10">
    <source>
        <dbReference type="EMBL" id="MDG5977695.1"/>
    </source>
</evidence>
<dbReference type="Gene3D" id="1.10.10.10">
    <property type="entry name" value="Winged helix-like DNA-binding domain superfamily/Winged helix DNA-binding domain"/>
    <property type="match status" value="1"/>
</dbReference>
<feature type="domain" description="OmpR/PhoB-type" evidence="9">
    <location>
        <begin position="98"/>
        <end position="198"/>
    </location>
</feature>
<dbReference type="GO" id="GO:0000976">
    <property type="term" value="F:transcription cis-regulatory region binding"/>
    <property type="evidence" value="ECO:0007669"/>
    <property type="project" value="TreeGrafter"/>
</dbReference>
<dbReference type="EMBL" id="AOGK01000024">
    <property type="protein sequence ID" value="MDG5977695.1"/>
    <property type="molecule type" value="Genomic_DNA"/>
</dbReference>
<keyword evidence="5" id="KW-0805">Transcription regulation</keyword>
<dbReference type="Proteomes" id="UP001152876">
    <property type="component" value="Unassembled WGS sequence"/>
</dbReference>
<evidence type="ECO:0000313" key="11">
    <source>
        <dbReference type="Proteomes" id="UP001152876"/>
    </source>
</evidence>
<dbReference type="SMART" id="SM00862">
    <property type="entry name" value="Trans_reg_C"/>
    <property type="match status" value="1"/>
</dbReference>
<dbReference type="SUPFAM" id="SSF46894">
    <property type="entry name" value="C-terminal effector domain of the bipartite response regulators"/>
    <property type="match status" value="1"/>
</dbReference>
<dbReference type="PANTHER" id="PTHR48111">
    <property type="entry name" value="REGULATOR OF RPOS"/>
    <property type="match status" value="1"/>
</dbReference>
<protein>
    <submittedName>
        <fullName evidence="10">Transcriptional regulator HrpG</fullName>
    </submittedName>
</protein>
<dbReference type="GO" id="GO:0006355">
    <property type="term" value="P:regulation of DNA-templated transcription"/>
    <property type="evidence" value="ECO:0007669"/>
    <property type="project" value="InterPro"/>
</dbReference>